<feature type="compositionally biased region" description="Polar residues" evidence="1">
    <location>
        <begin position="394"/>
        <end position="406"/>
    </location>
</feature>
<keyword evidence="3" id="KW-1185">Reference proteome</keyword>
<feature type="compositionally biased region" description="Polar residues" evidence="1">
    <location>
        <begin position="426"/>
        <end position="442"/>
    </location>
</feature>
<protein>
    <recommendedName>
        <fullName evidence="4">BTB domain-containing protein</fullName>
    </recommendedName>
</protein>
<feature type="region of interest" description="Disordered" evidence="1">
    <location>
        <begin position="1"/>
        <end position="36"/>
    </location>
</feature>
<dbReference type="EMBL" id="JARVKF010000299">
    <property type="protein sequence ID" value="KAK9419729.1"/>
    <property type="molecule type" value="Genomic_DNA"/>
</dbReference>
<evidence type="ECO:0000313" key="2">
    <source>
        <dbReference type="EMBL" id="KAK9419729.1"/>
    </source>
</evidence>
<feature type="compositionally biased region" description="Polar residues" evidence="1">
    <location>
        <begin position="1"/>
        <end position="19"/>
    </location>
</feature>
<evidence type="ECO:0000256" key="1">
    <source>
        <dbReference type="SAM" id="MobiDB-lite"/>
    </source>
</evidence>
<sequence length="455" mass="49449">MSDTTQIAESSSAMESKSTPPQPLTPVEECKEPTGTQGCTAKDTVVFNKDYDTILKFTAEWGHLQYKVNSFNLSSASDAFGRLLFGVDGQSKDEQGIRVIELRDNATAFAVVMQIVHFQFGKVPKNPSIDELFDICILTSKYECTHLIQPWAEKWSALLTGFANNQDASLKSHKTLWVAWVLGCVGPFREMADSIILTSEMNTNGELIHASGSRLEGVILPHGLVDGIFKIRVEVLAAILDEIRKPMDHVYGSNSCSTAAYCKVKSDFPACEMMMVASASRTLRPAGLDPVPEATKYAQSVASLKDTIYDIEYLPWVGKDHAPHKSHIACNLGLKDAIKSIVNNMASPVRRIHLEHLARQAAITDVDNGNALLGFESNLSATAPEFKPADSPASLESSTDSKTGAMNNEGVADGEEKVDVQGSEELASSQEIKSTGDKTSNAGEDIKTEINEDKD</sequence>
<gene>
    <name evidence="2" type="ORF">SUNI508_07215</name>
</gene>
<evidence type="ECO:0008006" key="4">
    <source>
        <dbReference type="Google" id="ProtNLM"/>
    </source>
</evidence>
<evidence type="ECO:0000313" key="3">
    <source>
        <dbReference type="Proteomes" id="UP001408356"/>
    </source>
</evidence>
<accession>A0ABR2UZF9</accession>
<feature type="compositionally biased region" description="Basic and acidic residues" evidence="1">
    <location>
        <begin position="444"/>
        <end position="455"/>
    </location>
</feature>
<reference evidence="2 3" key="1">
    <citation type="journal article" date="2024" name="J. Plant Pathol.">
        <title>Sequence and assembly of the genome of Seiridium unicorne, isolate CBS 538.82, causal agent of cypress canker disease.</title>
        <authorList>
            <person name="Scali E."/>
            <person name="Rocca G.D."/>
            <person name="Danti R."/>
            <person name="Garbelotto M."/>
            <person name="Barberini S."/>
            <person name="Baroncelli R."/>
            <person name="Emiliani G."/>
        </authorList>
    </citation>
    <scope>NUCLEOTIDE SEQUENCE [LARGE SCALE GENOMIC DNA]</scope>
    <source>
        <strain evidence="2 3">BM-138-508</strain>
    </source>
</reference>
<organism evidence="2 3">
    <name type="scientific">Seiridium unicorne</name>
    <dbReference type="NCBI Taxonomy" id="138068"/>
    <lineage>
        <taxon>Eukaryota</taxon>
        <taxon>Fungi</taxon>
        <taxon>Dikarya</taxon>
        <taxon>Ascomycota</taxon>
        <taxon>Pezizomycotina</taxon>
        <taxon>Sordariomycetes</taxon>
        <taxon>Xylariomycetidae</taxon>
        <taxon>Amphisphaeriales</taxon>
        <taxon>Sporocadaceae</taxon>
        <taxon>Seiridium</taxon>
    </lineage>
</organism>
<dbReference type="Proteomes" id="UP001408356">
    <property type="component" value="Unassembled WGS sequence"/>
</dbReference>
<comment type="caution">
    <text evidence="2">The sequence shown here is derived from an EMBL/GenBank/DDBJ whole genome shotgun (WGS) entry which is preliminary data.</text>
</comment>
<feature type="region of interest" description="Disordered" evidence="1">
    <location>
        <begin position="383"/>
        <end position="455"/>
    </location>
</feature>
<proteinExistence type="predicted"/>
<name>A0ABR2UZF9_9PEZI</name>